<name>A0A9X3E1M3_9HYPH</name>
<dbReference type="InterPro" id="IPR036291">
    <property type="entry name" value="NAD(P)-bd_dom_sf"/>
</dbReference>
<sequence length="443" mass="46566">MPYSASGAVHSDLGTAEISRAFPCHEIICKILHSTSDWMRGFPPTDAGMARVEGGRSRPGPRKRNRRISVAKSSGEPIGVILFGLGCLGSLVVECLSQGYPGIRVVGAVDHDPAKAGQRLDALYPGFVGAGDVIVRPTLAECLADGGDAADLLYHLTESAPAKIEAQLLDALAAGLDVLSASEAMFHPALRHGAFAARLDQAAKAKGVTITGTGINPGYSFDALPLVLARATSGVRRVTITRAIDVTGTGPGDIDHVGYALWPAEFDEKIASGRIVGHMGMPESIALVCERLGLTIDRVEESWETEVADFPVDSGTPSLGLIEPGRVIGITQTGRGLRGADAIVTMRLVMYYDPERFGIPAADTIDIEGAHHIRASLTPAALSLFGAANTIVNATEDVVTAPPGLFNFLDASMAGARRGGFRYEREAGGAERTDVVRLRQVPA</sequence>
<dbReference type="Proteomes" id="UP001144805">
    <property type="component" value="Unassembled WGS sequence"/>
</dbReference>
<dbReference type="SUPFAM" id="SSF51735">
    <property type="entry name" value="NAD(P)-binding Rossmann-fold domains"/>
    <property type="match status" value="1"/>
</dbReference>
<dbReference type="CDD" id="cd24146">
    <property type="entry name" value="nat-AmDH_N_like"/>
    <property type="match status" value="1"/>
</dbReference>
<protein>
    <recommendedName>
        <fullName evidence="2">2,4-diaminopentanoate dehydrogenase C-terminal domain-containing protein</fullName>
    </recommendedName>
</protein>
<gene>
    <name evidence="3" type="ORF">OSH07_12775</name>
</gene>
<evidence type="ECO:0000313" key="4">
    <source>
        <dbReference type="Proteomes" id="UP001144805"/>
    </source>
</evidence>
<dbReference type="EMBL" id="JAPKNK010000004">
    <property type="protein sequence ID" value="MCX5570071.1"/>
    <property type="molecule type" value="Genomic_DNA"/>
</dbReference>
<dbReference type="Pfam" id="PF19328">
    <property type="entry name" value="DAP_DH_C"/>
    <property type="match status" value="1"/>
</dbReference>
<feature type="domain" description="2,4-diaminopentanoate dehydrogenase C-terminal" evidence="2">
    <location>
        <begin position="221"/>
        <end position="423"/>
    </location>
</feature>
<reference evidence="3" key="1">
    <citation type="submission" date="2022-11" db="EMBL/GenBank/DDBJ databases">
        <title>Biodiversity and phylogenetic relationships of bacteria.</title>
        <authorList>
            <person name="Machado R.A.R."/>
            <person name="Bhat A."/>
            <person name="Loulou A."/>
            <person name="Kallel S."/>
        </authorList>
    </citation>
    <scope>NUCLEOTIDE SEQUENCE</scope>
    <source>
        <strain evidence="3">K-TC2</strain>
    </source>
</reference>
<dbReference type="InterPro" id="IPR045760">
    <property type="entry name" value="DAP_DH_C"/>
</dbReference>
<evidence type="ECO:0000259" key="2">
    <source>
        <dbReference type="Pfam" id="PF19328"/>
    </source>
</evidence>
<dbReference type="AlphaFoldDB" id="A0A9X3E1M3"/>
<feature type="region of interest" description="Disordered" evidence="1">
    <location>
        <begin position="46"/>
        <end position="69"/>
    </location>
</feature>
<organism evidence="3 4">
    <name type="scientific">Kaistia nematophila</name>
    <dbReference type="NCBI Taxonomy" id="2994654"/>
    <lineage>
        <taxon>Bacteria</taxon>
        <taxon>Pseudomonadati</taxon>
        <taxon>Pseudomonadota</taxon>
        <taxon>Alphaproteobacteria</taxon>
        <taxon>Hyphomicrobiales</taxon>
        <taxon>Kaistiaceae</taxon>
        <taxon>Kaistia</taxon>
    </lineage>
</organism>
<accession>A0A9X3E1M3</accession>
<proteinExistence type="predicted"/>
<dbReference type="Gene3D" id="3.40.50.720">
    <property type="entry name" value="NAD(P)-binding Rossmann-like Domain"/>
    <property type="match status" value="1"/>
</dbReference>
<evidence type="ECO:0000313" key="3">
    <source>
        <dbReference type="EMBL" id="MCX5570071.1"/>
    </source>
</evidence>
<evidence type="ECO:0000256" key="1">
    <source>
        <dbReference type="SAM" id="MobiDB-lite"/>
    </source>
</evidence>
<keyword evidence="4" id="KW-1185">Reference proteome</keyword>
<comment type="caution">
    <text evidence="3">The sequence shown here is derived from an EMBL/GenBank/DDBJ whole genome shotgun (WGS) entry which is preliminary data.</text>
</comment>
<feature type="compositionally biased region" description="Basic residues" evidence="1">
    <location>
        <begin position="59"/>
        <end position="69"/>
    </location>
</feature>